<dbReference type="SUPFAM" id="SSF48403">
    <property type="entry name" value="Ankyrin repeat"/>
    <property type="match status" value="2"/>
</dbReference>
<gene>
    <name evidence="3" type="ORF">MKZ38_009180</name>
</gene>
<dbReference type="PANTHER" id="PTHR10039">
    <property type="entry name" value="AMELOGENIN"/>
    <property type="match status" value="1"/>
</dbReference>
<organism evidence="3 4">
    <name type="scientific">Zalerion maritima</name>
    <dbReference type="NCBI Taxonomy" id="339359"/>
    <lineage>
        <taxon>Eukaryota</taxon>
        <taxon>Fungi</taxon>
        <taxon>Dikarya</taxon>
        <taxon>Ascomycota</taxon>
        <taxon>Pezizomycotina</taxon>
        <taxon>Sordariomycetes</taxon>
        <taxon>Lulworthiomycetidae</taxon>
        <taxon>Lulworthiales</taxon>
        <taxon>Lulworthiaceae</taxon>
        <taxon>Zalerion</taxon>
    </lineage>
</organism>
<dbReference type="Pfam" id="PF00023">
    <property type="entry name" value="Ank"/>
    <property type="match status" value="2"/>
</dbReference>
<dbReference type="Proteomes" id="UP001201980">
    <property type="component" value="Unassembled WGS sequence"/>
</dbReference>
<dbReference type="Gene3D" id="3.40.50.300">
    <property type="entry name" value="P-loop containing nucleotide triphosphate hydrolases"/>
    <property type="match status" value="1"/>
</dbReference>
<dbReference type="AlphaFoldDB" id="A0AAD5RTJ2"/>
<feature type="domain" description="Nephrocystin 3-like N-terminal" evidence="2">
    <location>
        <begin position="205"/>
        <end position="377"/>
    </location>
</feature>
<dbReference type="PANTHER" id="PTHR10039:SF16">
    <property type="entry name" value="GPI INOSITOL-DEACYLASE"/>
    <property type="match status" value="1"/>
</dbReference>
<accession>A0AAD5RTJ2</accession>
<dbReference type="SMART" id="SM00248">
    <property type="entry name" value="ANK"/>
    <property type="match status" value="10"/>
</dbReference>
<evidence type="ECO:0000256" key="1">
    <source>
        <dbReference type="ARBA" id="ARBA00022737"/>
    </source>
</evidence>
<dbReference type="Pfam" id="PF24883">
    <property type="entry name" value="NPHP3_N"/>
    <property type="match status" value="1"/>
</dbReference>
<dbReference type="InterPro" id="IPR027417">
    <property type="entry name" value="P-loop_NTPase"/>
</dbReference>
<evidence type="ECO:0000313" key="4">
    <source>
        <dbReference type="Proteomes" id="UP001201980"/>
    </source>
</evidence>
<proteinExistence type="predicted"/>
<sequence>MDAFGTASSAATLIFQLFMTVKKVRETYHDAPEGVKRQAGELETLHNFIQRVEKNEQLRTPEVERILQRCREEAKKLLEAVEPLRKSFEEPEDDAGGKGGGSVAGKTWKSVKLALYKEKDVMDMFAVLERQKTSLGNEINLAGLNVGISHQNQLASVEQKITRKLDRLTMANNTDFEKCMRDIFVTDPNEDRDRLLSAKGPIAEGTCAWIEESDAYKNWLETESSGLLWISGGPGMGKTMLSIHLSQHIEKHAKAKDPTGLVAFFFCDNKESRRNAAAAVLRGLLYHLLYQDAGLFEHLEKEYTYRGEKIFEDGSFETLWRIFLDVVRDTRIPVIYGLIDALDEIGVKSMKTLVSKIQELYREADEKCRLRLIVVSREYPVYLPERLRLSTRIRLNSEPKVQESIRIYIKGSVTELAEMKGYPPLLQERVESALGDNANGTFLWVSFVLKELDEKTPSEVDESLDNLPSGVDEVYERMLKQVTPERREVVRNILLWATFGMESLSLEDLATVAGVKATRYFDVKQVMREKVGHCGHLLIIVGEKVSLVHQSAKDFLLSRRPNAVEADYFPSLPKEEEVHADMAGVCLDAVIKQHKSQNGQQPTPVLDRWGNLAVSSLPPLLSYSVAYWPEHMRCTDSMAMKNVIHQHREFFDDVDALKDWYLAAGSRQHESRDGHFQFDLLSPIHVAALVGLIPLGQHHLSSVPRTKRSDALNRRAGETTALSIAIDKGYLDMMEFLLKKGAMPTYYALRRALLAAATSSSDEFVTLLIRYGAEPCLLPRSEKIKHPLRYSRAKEQYRPEGVYARKEAENQVFFHFASPLDQAVQDKNAKAVEMLLENSKWAARDLKAIQKAIRDPDRRMWNAIDRCLSEKDGKMLFGNTPPEEPNILWDAVATGDLEMVTHLKRKYKLDLWQLWEGGSCPLSLAAGAGNVEFLDGLIKESREDNTPERLEWLAKDVVRRASLDGFADIVDLMVSKYGADPAGEWMGNVPIHHAADRGRAEVVDRLVGKLHVDPNQRDKEGNTALHLSAFVGSTDTLNVLLGKHHVHPNQTGENGKTALHFAAQSRKKSVEALEILVDKYNVDPKQLDGAGSTALHYAVGWASVEIIKTLIDKYHLDPNQRNWLGDTPIHAAADYGWRDQNVRLLIEKYGVDPKQRNACGDTVGHVYAYHGSDPDQADEFNGFLFNEFGLSRDDQNGFGETAEACFGQLMMPMTGGHAERENISRKKAILDRAKRHWMDEHRDHWTDDSIAMPGPGELVGRFET</sequence>
<keyword evidence="4" id="KW-1185">Reference proteome</keyword>
<dbReference type="InterPro" id="IPR056884">
    <property type="entry name" value="NPHP3-like_N"/>
</dbReference>
<dbReference type="Gene3D" id="1.25.40.20">
    <property type="entry name" value="Ankyrin repeat-containing domain"/>
    <property type="match status" value="2"/>
</dbReference>
<evidence type="ECO:0000259" key="2">
    <source>
        <dbReference type="Pfam" id="PF24883"/>
    </source>
</evidence>
<dbReference type="InterPro" id="IPR002110">
    <property type="entry name" value="Ankyrin_rpt"/>
</dbReference>
<comment type="caution">
    <text evidence="3">The sequence shown here is derived from an EMBL/GenBank/DDBJ whole genome shotgun (WGS) entry which is preliminary data.</text>
</comment>
<dbReference type="Pfam" id="PF12796">
    <property type="entry name" value="Ank_2"/>
    <property type="match status" value="1"/>
</dbReference>
<dbReference type="SUPFAM" id="SSF52540">
    <property type="entry name" value="P-loop containing nucleoside triphosphate hydrolases"/>
    <property type="match status" value="1"/>
</dbReference>
<reference evidence="3" key="1">
    <citation type="submission" date="2022-07" db="EMBL/GenBank/DDBJ databases">
        <title>Draft genome sequence of Zalerion maritima ATCC 34329, a (micro)plastics degrading marine fungus.</title>
        <authorList>
            <person name="Paco A."/>
            <person name="Goncalves M.F.M."/>
            <person name="Rocha-Santos T.A.P."/>
            <person name="Alves A."/>
        </authorList>
    </citation>
    <scope>NUCLEOTIDE SEQUENCE</scope>
    <source>
        <strain evidence="3">ATCC 34329</strain>
    </source>
</reference>
<keyword evidence="1" id="KW-0677">Repeat</keyword>
<dbReference type="InterPro" id="IPR036770">
    <property type="entry name" value="Ankyrin_rpt-contain_sf"/>
</dbReference>
<name>A0AAD5RTJ2_9PEZI</name>
<dbReference type="EMBL" id="JAKWBI020000068">
    <property type="protein sequence ID" value="KAJ2903894.1"/>
    <property type="molecule type" value="Genomic_DNA"/>
</dbReference>
<protein>
    <submittedName>
        <fullName evidence="3">Ankyrin repeat protein</fullName>
    </submittedName>
</protein>
<evidence type="ECO:0000313" key="3">
    <source>
        <dbReference type="EMBL" id="KAJ2903894.1"/>
    </source>
</evidence>